<gene>
    <name evidence="6" type="ORF">HPP92_009112</name>
</gene>
<dbReference type="GO" id="GO:0051307">
    <property type="term" value="P:meiotic chromosome separation"/>
    <property type="evidence" value="ECO:0007669"/>
    <property type="project" value="TreeGrafter"/>
</dbReference>
<dbReference type="GO" id="GO:0072686">
    <property type="term" value="C:mitotic spindle"/>
    <property type="evidence" value="ECO:0007669"/>
    <property type="project" value="TreeGrafter"/>
</dbReference>
<dbReference type="EMBL" id="JADCNL010000004">
    <property type="protein sequence ID" value="KAG0485033.1"/>
    <property type="molecule type" value="Genomic_DNA"/>
</dbReference>
<evidence type="ECO:0000313" key="7">
    <source>
        <dbReference type="Proteomes" id="UP000636800"/>
    </source>
</evidence>
<dbReference type="PANTHER" id="PTHR12792:SF0">
    <property type="entry name" value="SEPARIN"/>
    <property type="match status" value="1"/>
</dbReference>
<evidence type="ECO:0000256" key="4">
    <source>
        <dbReference type="ARBA" id="ARBA00022829"/>
    </source>
</evidence>
<evidence type="ECO:0000256" key="3">
    <source>
        <dbReference type="ARBA" id="ARBA00022801"/>
    </source>
</evidence>
<comment type="catalytic activity">
    <reaction evidence="1">
        <text>All bonds known to be hydrolyzed by this endopeptidase have arginine in P1 and an acidic residue in P4. P6 is often occupied by an acidic residue or by a hydroxy-amino-acid residue, the phosphorylation of which enhances cleavage.</text>
        <dbReference type="EC" id="3.4.22.49"/>
    </reaction>
</comment>
<protein>
    <recommendedName>
        <fullName evidence="2">separase</fullName>
        <ecNumber evidence="2">3.4.22.49</ecNumber>
    </recommendedName>
</protein>
<evidence type="ECO:0000259" key="5">
    <source>
        <dbReference type="PROSITE" id="PS51700"/>
    </source>
</evidence>
<dbReference type="GO" id="GO:0004197">
    <property type="term" value="F:cysteine-type endopeptidase activity"/>
    <property type="evidence" value="ECO:0007669"/>
    <property type="project" value="InterPro"/>
</dbReference>
<dbReference type="OrthoDB" id="1388414at2759"/>
<dbReference type="EC" id="3.4.22.49" evidence="2"/>
<dbReference type="Pfam" id="PF25110">
    <property type="entry name" value="TPR_ESP1"/>
    <property type="match status" value="2"/>
</dbReference>
<dbReference type="PANTHER" id="PTHR12792">
    <property type="entry name" value="EXTRA SPINDLE POLES 1-RELATED"/>
    <property type="match status" value="1"/>
</dbReference>
<dbReference type="GO" id="GO:0005737">
    <property type="term" value="C:cytoplasm"/>
    <property type="evidence" value="ECO:0007669"/>
    <property type="project" value="TreeGrafter"/>
</dbReference>
<feature type="domain" description="Peptidase C50" evidence="5">
    <location>
        <begin position="1495"/>
        <end position="1589"/>
    </location>
</feature>
<evidence type="ECO:0000256" key="2">
    <source>
        <dbReference type="ARBA" id="ARBA00012489"/>
    </source>
</evidence>
<dbReference type="Pfam" id="PF03568">
    <property type="entry name" value="Separin_C"/>
    <property type="match status" value="1"/>
</dbReference>
<accession>A0A835V546</accession>
<dbReference type="InterPro" id="IPR030397">
    <property type="entry name" value="SEPARIN_core_dom"/>
</dbReference>
<dbReference type="InterPro" id="IPR005314">
    <property type="entry name" value="Peptidase_C50"/>
</dbReference>
<reference evidence="6 7" key="1">
    <citation type="journal article" date="2020" name="Nat. Food">
        <title>A phased Vanilla planifolia genome enables genetic improvement of flavour and production.</title>
        <authorList>
            <person name="Hasing T."/>
            <person name="Tang H."/>
            <person name="Brym M."/>
            <person name="Khazi F."/>
            <person name="Huang T."/>
            <person name="Chambers A.H."/>
        </authorList>
    </citation>
    <scope>NUCLEOTIDE SEQUENCE [LARGE SCALE GENOMIC DNA]</scope>
    <source>
        <tissue evidence="6">Leaf</tissue>
    </source>
</reference>
<comment type="caution">
    <text evidence="6">The sequence shown here is derived from an EMBL/GenBank/DDBJ whole genome shotgun (WGS) entry which is preliminary data.</text>
</comment>
<evidence type="ECO:0000313" key="6">
    <source>
        <dbReference type="EMBL" id="KAG0485033.1"/>
    </source>
</evidence>
<keyword evidence="4" id="KW-0159">Chromosome partition</keyword>
<dbReference type="Proteomes" id="UP000636800">
    <property type="component" value="Unassembled WGS sequence"/>
</dbReference>
<organism evidence="6 7">
    <name type="scientific">Vanilla planifolia</name>
    <name type="common">Vanilla</name>
    <dbReference type="NCBI Taxonomy" id="51239"/>
    <lineage>
        <taxon>Eukaryota</taxon>
        <taxon>Viridiplantae</taxon>
        <taxon>Streptophyta</taxon>
        <taxon>Embryophyta</taxon>
        <taxon>Tracheophyta</taxon>
        <taxon>Spermatophyta</taxon>
        <taxon>Magnoliopsida</taxon>
        <taxon>Liliopsida</taxon>
        <taxon>Asparagales</taxon>
        <taxon>Orchidaceae</taxon>
        <taxon>Vanilloideae</taxon>
        <taxon>Vanilleae</taxon>
        <taxon>Vanilla</taxon>
    </lineage>
</organism>
<dbReference type="GO" id="GO:0006508">
    <property type="term" value="P:proteolysis"/>
    <property type="evidence" value="ECO:0007669"/>
    <property type="project" value="InterPro"/>
</dbReference>
<proteinExistence type="predicted"/>
<dbReference type="PROSITE" id="PS51700">
    <property type="entry name" value="SEPARIN"/>
    <property type="match status" value="1"/>
</dbReference>
<evidence type="ECO:0000256" key="1">
    <source>
        <dbReference type="ARBA" id="ARBA00000451"/>
    </source>
</evidence>
<keyword evidence="7" id="KW-1185">Reference proteome</keyword>
<keyword evidence="3" id="KW-0378">Hydrolase</keyword>
<dbReference type="InterPro" id="IPR056933">
    <property type="entry name" value="TPR_ESP1"/>
</dbReference>
<dbReference type="GO" id="GO:0005634">
    <property type="term" value="C:nucleus"/>
    <property type="evidence" value="ECO:0007669"/>
    <property type="project" value="InterPro"/>
</dbReference>
<name>A0A835V546_VANPL</name>
<sequence length="1716" mass="193765">MNTASDDADSLLASLKSSEHYQGLYLRFASFFRPFEDFVSFDDYKPNAVKKSSVKKKSSKNLLSKEKIRPIAKQFHYFLCKALKLLPDLLRRSPSNGAVDEERLSQEGAAELLVRRLETWDKYSVAEEEGVSLIESLCDVLVTSPPFKQPELFLPDPSKLDSAGKDPQLACLVFEVVIVLTYCVCKSQSRDTSAYERILTLAEHVQPWIRIIEVKAMAARHNIFVDALYRCALFLAKEVMSFDDILVQRFCVRMLKECIQSSSVDCFPLMAHRVCSSIDVKWEKKTSLVVDLLIMSMEVSYSGDKVSIALELCCKAVWVHINLLHHMQLENSDFLQDVDEFADPIEGLVNDAYAKSARIIDIMYRCGVASTRNVLVESLYEFSIVEFSSLKSSLSFPLVKQWVKMLCKDFKDANEVDEVPVLYSLMLSHCPTWSNKILGEILEQELVAYNQLDLWNSDLFRKMEIKVIDKLLMDVFTARDFSLQRSRILVRKAVALRTRGVESLNNCFECLREAIALLDNGTCVPSDDNTLVYHQLGFAHLLCAHLGQEAQRDWEKMFLSDSILKEQDISIIENLYSCKLTVDEIKVVAASLLLEIPAKSEMSFIAGQIYHDLAERLFTSGRFFEALSYAKEALTFRYKIFRKKFVLINKKPAKLTESPADPKSEFDHLHFEMLGLTAAEVWRDNHRIESCFLGPWSILNCYLESVLQVGLLHEATGDSVMAEKLFLTGKRFSILQCLPIFGIAFTSALGKLYSNKLLWNAAENELNIARKLLQENEMISCKHCKLNFEVEIDIQLGDLSLGCSNKEGKSLQSLGRNIEESYAQITVNNKSRYESKHFPEDSNIMVELKPRRSSRNRSLHVVGHVSTVVQNKGSCASPSGAHNAIKRGRRKRLIKENKSVSVELGCSEDLLFCRIKCLRCFFVRNIKEGAMQNIIYFKQQCERRRLLSRILLKIAKSLGSPGVKHEAHEIHCLFLKSIKVLFDGRLCLNSNSHAYDLSLIKLIGNANIGDIFSAERAAILFSMSWFVLKNVHPDNSCSKCCSLFNVQMHDIISWLLGAFILCREIPILFQKVSELLASLILISSIDGSIPLPLCLQKSLSLSHWAAFFHQASVGAVVHSQYHSFMTDKDSSFKTCEVSESKSFLKSAVVANGISRYIPAKLENLGERVEDFYKDLPRISIVCISLLGCDYVNLLGEMLILPSFFPAWLLITRLDGTNQPISMFVPADSVLEDIQLNSPCKEPVCESLVPVSAWTCPWKSAVIDDVVPSYRLILEKNFCSLSNQSPGDQSEARLNYMKWWSCRKILDNQLRSLLKKIEDAWIGPWGCLLLGESLNNECLDTDLARLSSYLKSECNFEVNDTLLRIILSGSQSVFAAEVCIAQLLMYRGHFGRGGCCGEQRFRAFSMDNCEGVQRMLTCIKNLLPEEIDQRLLIDRQPMILVLDSNVQMLSWESMPVLQNQEVYRMPSVGSILLKLNLKTSPKKGVGFEIDFPSIDPSHAYYLLNPSGDLNYTQQEFEEWFRNQKWQGKVGDVPTNEELLLALQNHDLFLYFGHGSGMQYMRANSFEKLDRCAAAFLMGCSSGCLRQSGSYAPQGAPLHYLFAGSPSVIANLWEVSDKDIDRFAKAILSSWIQDSSKLNNCSKCCELNSGSSSVVNNSTRKGTCEEKQGVDRLNCRECEANPRVASFIGHARGACKLPSIIGASVVCYGVPTVLRRKQ</sequence>